<keyword evidence="1" id="KW-0472">Membrane</keyword>
<evidence type="ECO:0000313" key="3">
    <source>
        <dbReference type="Proteomes" id="UP000271162"/>
    </source>
</evidence>
<feature type="transmembrane region" description="Helical" evidence="1">
    <location>
        <begin position="35"/>
        <end position="53"/>
    </location>
</feature>
<evidence type="ECO:0000313" key="4">
    <source>
        <dbReference type="WBParaSite" id="NBR_0000042701-mRNA-1"/>
    </source>
</evidence>
<organism evidence="4">
    <name type="scientific">Nippostrongylus brasiliensis</name>
    <name type="common">Rat hookworm</name>
    <dbReference type="NCBI Taxonomy" id="27835"/>
    <lineage>
        <taxon>Eukaryota</taxon>
        <taxon>Metazoa</taxon>
        <taxon>Ecdysozoa</taxon>
        <taxon>Nematoda</taxon>
        <taxon>Chromadorea</taxon>
        <taxon>Rhabditida</taxon>
        <taxon>Rhabditina</taxon>
        <taxon>Rhabditomorpha</taxon>
        <taxon>Strongyloidea</taxon>
        <taxon>Heligmosomidae</taxon>
        <taxon>Nippostrongylus</taxon>
    </lineage>
</organism>
<name>A0A0N4XD55_NIPBR</name>
<dbReference type="EMBL" id="UYSL01000173">
    <property type="protein sequence ID" value="VDL63027.1"/>
    <property type="molecule type" value="Genomic_DNA"/>
</dbReference>
<proteinExistence type="predicted"/>
<reference evidence="4" key="1">
    <citation type="submission" date="2017-02" db="UniProtKB">
        <authorList>
            <consortium name="WormBaseParasite"/>
        </authorList>
    </citation>
    <scope>IDENTIFICATION</scope>
</reference>
<feature type="transmembrane region" description="Helical" evidence="1">
    <location>
        <begin position="9"/>
        <end position="29"/>
    </location>
</feature>
<evidence type="ECO:0000313" key="2">
    <source>
        <dbReference type="EMBL" id="VDL63027.1"/>
    </source>
</evidence>
<sequence length="62" mass="6907">MTFASRGRALMWVLATVSTATFTLTMEAYGFTVCFLPYVIISTVMLAVLILIYPQQAIEVLE</sequence>
<keyword evidence="3" id="KW-1185">Reference proteome</keyword>
<dbReference type="WBParaSite" id="NBR_0000042701-mRNA-1">
    <property type="protein sequence ID" value="NBR_0000042701-mRNA-1"/>
    <property type="gene ID" value="NBR_0000042701"/>
</dbReference>
<keyword evidence="1" id="KW-0812">Transmembrane</keyword>
<accession>A0A0N4XD55</accession>
<gene>
    <name evidence="2" type="ORF">NBR_LOCUS428</name>
</gene>
<dbReference type="Proteomes" id="UP000271162">
    <property type="component" value="Unassembled WGS sequence"/>
</dbReference>
<evidence type="ECO:0000256" key="1">
    <source>
        <dbReference type="SAM" id="Phobius"/>
    </source>
</evidence>
<dbReference type="AlphaFoldDB" id="A0A0N4XD55"/>
<keyword evidence="1" id="KW-1133">Transmembrane helix</keyword>
<protein>
    <submittedName>
        <fullName evidence="4">MFS transporter</fullName>
    </submittedName>
</protein>
<reference evidence="2 3" key="2">
    <citation type="submission" date="2018-11" db="EMBL/GenBank/DDBJ databases">
        <authorList>
            <consortium name="Pathogen Informatics"/>
        </authorList>
    </citation>
    <scope>NUCLEOTIDE SEQUENCE [LARGE SCALE GENOMIC DNA]</scope>
</reference>